<evidence type="ECO:0000313" key="1">
    <source>
        <dbReference type="EMBL" id="KAG0555996.1"/>
    </source>
</evidence>
<dbReference type="AlphaFoldDB" id="A0A8T0G9I3"/>
<dbReference type="EMBL" id="CM026432">
    <property type="protein sequence ID" value="KAG0555996.1"/>
    <property type="molecule type" value="Genomic_DNA"/>
</dbReference>
<gene>
    <name evidence="1" type="ORF">KC19_11G018800</name>
</gene>
<proteinExistence type="predicted"/>
<name>A0A8T0G9I3_CERPU</name>
<evidence type="ECO:0000313" key="2">
    <source>
        <dbReference type="Proteomes" id="UP000822688"/>
    </source>
</evidence>
<organism evidence="1 2">
    <name type="scientific">Ceratodon purpureus</name>
    <name type="common">Fire moss</name>
    <name type="synonym">Dicranum purpureum</name>
    <dbReference type="NCBI Taxonomy" id="3225"/>
    <lineage>
        <taxon>Eukaryota</taxon>
        <taxon>Viridiplantae</taxon>
        <taxon>Streptophyta</taxon>
        <taxon>Embryophyta</taxon>
        <taxon>Bryophyta</taxon>
        <taxon>Bryophytina</taxon>
        <taxon>Bryopsida</taxon>
        <taxon>Dicranidae</taxon>
        <taxon>Pseudoditrichales</taxon>
        <taxon>Ditrichaceae</taxon>
        <taxon>Ceratodon</taxon>
    </lineage>
</organism>
<keyword evidence="2" id="KW-1185">Reference proteome</keyword>
<dbReference type="Proteomes" id="UP000822688">
    <property type="component" value="Chromosome 11"/>
</dbReference>
<comment type="caution">
    <text evidence="1">The sequence shown here is derived from an EMBL/GenBank/DDBJ whole genome shotgun (WGS) entry which is preliminary data.</text>
</comment>
<reference evidence="1 2" key="1">
    <citation type="submission" date="2020-06" db="EMBL/GenBank/DDBJ databases">
        <title>WGS assembly of Ceratodon purpureus strain R40.</title>
        <authorList>
            <person name="Carey S.B."/>
            <person name="Jenkins J."/>
            <person name="Shu S."/>
            <person name="Lovell J.T."/>
            <person name="Sreedasyam A."/>
            <person name="Maumus F."/>
            <person name="Tiley G.P."/>
            <person name="Fernandez-Pozo N."/>
            <person name="Barry K."/>
            <person name="Chen C."/>
            <person name="Wang M."/>
            <person name="Lipzen A."/>
            <person name="Daum C."/>
            <person name="Saski C.A."/>
            <person name="Payton A.C."/>
            <person name="Mcbreen J.C."/>
            <person name="Conrad R.E."/>
            <person name="Kollar L.M."/>
            <person name="Olsson S."/>
            <person name="Huttunen S."/>
            <person name="Landis J.B."/>
            <person name="Wickett N.J."/>
            <person name="Johnson M.G."/>
            <person name="Rensing S.A."/>
            <person name="Grimwood J."/>
            <person name="Schmutz J."/>
            <person name="Mcdaniel S.F."/>
        </authorList>
    </citation>
    <scope>NUCLEOTIDE SEQUENCE [LARGE SCALE GENOMIC DNA]</scope>
    <source>
        <strain evidence="1 2">R40</strain>
    </source>
</reference>
<sequence>MWYMGLGVTQVSRLAGLVGRGRGDADCRERREGGRHSYCPAAPLKPQTTASRAPVALLRAAVPASPLLLPSLLRLGERLAPDVDSASLRLHSLSLFLSLSRTRSPGATRCGLRSWPTSTCRALSPWCARCCCRLSRVELWTGKVPDSGRADGGRQCRGICCNDREEEEVSD</sequence>
<accession>A0A8T0G9I3</accession>
<protein>
    <submittedName>
        <fullName evidence="1">Uncharacterized protein</fullName>
    </submittedName>
</protein>